<accession>A0A4R2L4A5</accession>
<evidence type="ECO:0000313" key="2">
    <source>
        <dbReference type="Proteomes" id="UP000294919"/>
    </source>
</evidence>
<organism evidence="1 2">
    <name type="scientific">Marinisporobacter balticus</name>
    <dbReference type="NCBI Taxonomy" id="2018667"/>
    <lineage>
        <taxon>Bacteria</taxon>
        <taxon>Bacillati</taxon>
        <taxon>Bacillota</taxon>
        <taxon>Clostridia</taxon>
        <taxon>Peptostreptococcales</taxon>
        <taxon>Thermotaleaceae</taxon>
        <taxon>Marinisporobacter</taxon>
    </lineage>
</organism>
<gene>
    <name evidence="1" type="ORF">EV214_101316</name>
</gene>
<dbReference type="Proteomes" id="UP000294919">
    <property type="component" value="Unassembled WGS sequence"/>
</dbReference>
<comment type="caution">
    <text evidence="1">The sequence shown here is derived from an EMBL/GenBank/DDBJ whole genome shotgun (WGS) entry which is preliminary data.</text>
</comment>
<dbReference type="InterPro" id="IPR027417">
    <property type="entry name" value="P-loop_NTPase"/>
</dbReference>
<dbReference type="SUPFAM" id="SSF52540">
    <property type="entry name" value="P-loop containing nucleoside triphosphate hydrolases"/>
    <property type="match status" value="1"/>
</dbReference>
<dbReference type="RefSeq" id="WP_132241977.1">
    <property type="nucleotide sequence ID" value="NZ_SLWV01000001.1"/>
</dbReference>
<name>A0A4R2L4A5_9FIRM</name>
<sequence length="365" mass="41214">MGKQGAIKKVFPGGNTAKGFYSYYDNIISTDANKLFIIKGGPGVGKSSFMKKVAFEILEKGYDVEFHQCSSDNNSLDGIVIQDLKIAIIDGTAPHVVDPKYPGAVDVILNFGEFWNEMGILKNKEEIIKVTSEIGKRFKRAYKFFAAAKSVRDDVEEIYEEALDHGSVNQSSRVLKKEIYGSLNDAQQEGKVRHLFGSALSPNGLVDYYETIVGTMKNIYYVDGSYVKGISRFIKGIVDEGIKKGLYIEAYHEPLDERNIETIIIPKLSIAITTSDKYAHTYYKKITFDTFMKQEILDMYVDALEEDKAFIENLIRAGIANITKAKKEHDSLEKSYVSNMNFKEVDDLREKIMKSILVYAKEIIK</sequence>
<dbReference type="EMBL" id="SLWV01000001">
    <property type="protein sequence ID" value="TCO80077.1"/>
    <property type="molecule type" value="Genomic_DNA"/>
</dbReference>
<protein>
    <recommendedName>
        <fullName evidence="3">ATPase</fullName>
    </recommendedName>
</protein>
<proteinExistence type="predicted"/>
<evidence type="ECO:0008006" key="3">
    <source>
        <dbReference type="Google" id="ProtNLM"/>
    </source>
</evidence>
<reference evidence="1 2" key="1">
    <citation type="submission" date="2019-03" db="EMBL/GenBank/DDBJ databases">
        <title>Genomic Encyclopedia of Type Strains, Phase IV (KMG-IV): sequencing the most valuable type-strain genomes for metagenomic binning, comparative biology and taxonomic classification.</title>
        <authorList>
            <person name="Goeker M."/>
        </authorList>
    </citation>
    <scope>NUCLEOTIDE SEQUENCE [LARGE SCALE GENOMIC DNA]</scope>
    <source>
        <strain evidence="1 2">DSM 102940</strain>
    </source>
</reference>
<evidence type="ECO:0000313" key="1">
    <source>
        <dbReference type="EMBL" id="TCO80077.1"/>
    </source>
</evidence>
<dbReference type="OrthoDB" id="9781752at2"/>
<dbReference type="AlphaFoldDB" id="A0A4R2L4A5"/>
<keyword evidence="2" id="KW-1185">Reference proteome</keyword>